<dbReference type="InterPro" id="IPR017850">
    <property type="entry name" value="Alkaline_phosphatase_core_sf"/>
</dbReference>
<accession>A0ABS8HYZ8</accession>
<dbReference type="InterPro" id="IPR000917">
    <property type="entry name" value="Sulfatase_N"/>
</dbReference>
<protein>
    <submittedName>
        <fullName evidence="9">Sulfatase-like hydrolase/transferase</fullName>
    </submittedName>
</protein>
<gene>
    <name evidence="9" type="ORF">LMF89_21000</name>
</gene>
<evidence type="ECO:0000256" key="4">
    <source>
        <dbReference type="ARBA" id="ARBA00022692"/>
    </source>
</evidence>
<evidence type="ECO:0000256" key="5">
    <source>
        <dbReference type="ARBA" id="ARBA00022989"/>
    </source>
</evidence>
<dbReference type="SUPFAM" id="SSF53649">
    <property type="entry name" value="Alkaline phosphatase-like"/>
    <property type="match status" value="1"/>
</dbReference>
<evidence type="ECO:0000256" key="2">
    <source>
        <dbReference type="ARBA" id="ARBA00004936"/>
    </source>
</evidence>
<dbReference type="PANTHER" id="PTHR47371">
    <property type="entry name" value="LIPOTEICHOIC ACID SYNTHASE"/>
    <property type="match status" value="1"/>
</dbReference>
<organism evidence="9 10">
    <name type="scientific">Pelosinus baikalensis</name>
    <dbReference type="NCBI Taxonomy" id="2892015"/>
    <lineage>
        <taxon>Bacteria</taxon>
        <taxon>Bacillati</taxon>
        <taxon>Bacillota</taxon>
        <taxon>Negativicutes</taxon>
        <taxon>Selenomonadales</taxon>
        <taxon>Sporomusaceae</taxon>
        <taxon>Pelosinus</taxon>
    </lineage>
</organism>
<dbReference type="Gene3D" id="3.40.720.10">
    <property type="entry name" value="Alkaline Phosphatase, subunit A"/>
    <property type="match status" value="1"/>
</dbReference>
<dbReference type="Pfam" id="PF00884">
    <property type="entry name" value="Sulfatase"/>
    <property type="match status" value="1"/>
</dbReference>
<dbReference type="PANTHER" id="PTHR47371:SF3">
    <property type="entry name" value="PHOSPHOGLYCEROL TRANSFERASE I"/>
    <property type="match status" value="1"/>
</dbReference>
<feature type="transmembrane region" description="Helical" evidence="7">
    <location>
        <begin position="203"/>
        <end position="222"/>
    </location>
</feature>
<proteinExistence type="predicted"/>
<evidence type="ECO:0000256" key="1">
    <source>
        <dbReference type="ARBA" id="ARBA00004651"/>
    </source>
</evidence>
<evidence type="ECO:0000256" key="7">
    <source>
        <dbReference type="SAM" id="Phobius"/>
    </source>
</evidence>
<keyword evidence="5 7" id="KW-1133">Transmembrane helix</keyword>
<feature type="transmembrane region" description="Helical" evidence="7">
    <location>
        <begin position="164"/>
        <end position="182"/>
    </location>
</feature>
<feature type="transmembrane region" description="Helical" evidence="7">
    <location>
        <begin position="111"/>
        <end position="129"/>
    </location>
</feature>
<name>A0ABS8HYZ8_9FIRM</name>
<keyword evidence="4 7" id="KW-0812">Transmembrane</keyword>
<sequence>MMKKVEMKEEYAYEGMFFLVSRWEELFKNIQQDIKLFVFVLGIFCLFRIGFIIILNSYISEAATFQDIAMALYYGIRISLKSTGLVVAASFILCTLLNVFNKGAIGINLRYILGCTYISLLSLLFYARIPYYEQFHMGFNQLLFNTFNDDVHALFYTLVEQYKLPVRLLLTGVTALALCRLLKVWLGTKTYHLPCFSKWYGNIAFRTALLIIAYYLVLFIRFGGSMTYAYNIDWENSGVTKDEFLNEAILDDVQALYRAYTLHERIMASTGLDMDPQRMVEYGTYVAGHPVDSQKVDDFLKKEAQGGKIKKPQHVFLIIGESYANWPLLPQYKDLNIANGMRNIIAQEDAAYVPAFLPNGMSTISGIMGIVTGLAEANLYLTYLPESYKEPYSTSLAPQMKKLGYKPRFWYAGPTSWERVKDFTLAQGFEEFYGMGDITSQSGNVWGCDDKYLFQAVASGVDHPTPTFDVIMNISNHAPYTVDLEKEGFDRDSVISGLPDNVKEDQELIKKLGHFWYADKVMAEFIRDMRQQYPDSLFIIVGDHADRLNIQLNPSLYERYGIPFIVYGKGIDKNVFSKEVAGSHINVSPTILELLSPPGFVYYSLGESMTRGNGVGFNYGFWVTHDSIGKIGSDSKESMEGIKMTSALEENFIQRDIDARRAMSWWRIKNGKNMKIIE</sequence>
<comment type="caution">
    <text evidence="9">The sequence shown here is derived from an EMBL/GenBank/DDBJ whole genome shotgun (WGS) entry which is preliminary data.</text>
</comment>
<feature type="transmembrane region" description="Helical" evidence="7">
    <location>
        <begin position="36"/>
        <end position="59"/>
    </location>
</feature>
<keyword evidence="3" id="KW-1003">Cell membrane</keyword>
<reference evidence="9" key="1">
    <citation type="submission" date="2021-11" db="EMBL/GenBank/DDBJ databases">
        <title>Description of a new species Pelosinus isolated from the bottom sediments of Lake Baikal.</title>
        <authorList>
            <person name="Zakharyuk A."/>
        </authorList>
    </citation>
    <scope>NUCLEOTIDE SEQUENCE</scope>
    <source>
        <strain evidence="9">Bkl1</strain>
    </source>
</reference>
<evidence type="ECO:0000256" key="6">
    <source>
        <dbReference type="ARBA" id="ARBA00023136"/>
    </source>
</evidence>
<evidence type="ECO:0000259" key="8">
    <source>
        <dbReference type="Pfam" id="PF00884"/>
    </source>
</evidence>
<dbReference type="InterPro" id="IPR050448">
    <property type="entry name" value="OpgB/LTA_synthase_biosynth"/>
</dbReference>
<feature type="domain" description="Sulfatase N-terminal" evidence="8">
    <location>
        <begin position="313"/>
        <end position="595"/>
    </location>
</feature>
<comment type="subcellular location">
    <subcellularLocation>
        <location evidence="1">Cell membrane</location>
        <topology evidence="1">Multi-pass membrane protein</topology>
    </subcellularLocation>
</comment>
<keyword evidence="6 7" id="KW-0472">Membrane</keyword>
<evidence type="ECO:0000313" key="9">
    <source>
        <dbReference type="EMBL" id="MCC5467816.1"/>
    </source>
</evidence>
<feature type="transmembrane region" description="Helical" evidence="7">
    <location>
        <begin position="71"/>
        <end position="99"/>
    </location>
</feature>
<evidence type="ECO:0000313" key="10">
    <source>
        <dbReference type="Proteomes" id="UP001165492"/>
    </source>
</evidence>
<keyword evidence="10" id="KW-1185">Reference proteome</keyword>
<comment type="pathway">
    <text evidence="2">Cell wall biogenesis; lipoteichoic acid biosynthesis.</text>
</comment>
<evidence type="ECO:0000256" key="3">
    <source>
        <dbReference type="ARBA" id="ARBA00022475"/>
    </source>
</evidence>
<dbReference type="CDD" id="cd16015">
    <property type="entry name" value="LTA_synthase"/>
    <property type="match status" value="1"/>
</dbReference>
<dbReference type="EMBL" id="JAJHJB010000041">
    <property type="protein sequence ID" value="MCC5467816.1"/>
    <property type="molecule type" value="Genomic_DNA"/>
</dbReference>
<dbReference type="Proteomes" id="UP001165492">
    <property type="component" value="Unassembled WGS sequence"/>
</dbReference>